<evidence type="ECO:0000256" key="2">
    <source>
        <dbReference type="ARBA" id="ARBA00008854"/>
    </source>
</evidence>
<keyword evidence="3" id="KW-0812">Transmembrane</keyword>
<evidence type="ECO:0000256" key="3">
    <source>
        <dbReference type="ARBA" id="ARBA00022692"/>
    </source>
</evidence>
<dbReference type="Pfam" id="PF04011">
    <property type="entry name" value="LemA"/>
    <property type="match status" value="1"/>
</dbReference>
<dbReference type="Proteomes" id="UP000824071">
    <property type="component" value="Unassembled WGS sequence"/>
</dbReference>
<reference evidence="7" key="2">
    <citation type="journal article" date="2021" name="PeerJ">
        <title>Extensive microbial diversity within the chicken gut microbiome revealed by metagenomics and culture.</title>
        <authorList>
            <person name="Gilroy R."/>
            <person name="Ravi A."/>
            <person name="Getino M."/>
            <person name="Pursley I."/>
            <person name="Horton D.L."/>
            <person name="Alikhan N.F."/>
            <person name="Baker D."/>
            <person name="Gharbi K."/>
            <person name="Hall N."/>
            <person name="Watson M."/>
            <person name="Adriaenssens E.M."/>
            <person name="Foster-Nyarko E."/>
            <person name="Jarju S."/>
            <person name="Secka A."/>
            <person name="Antonio M."/>
            <person name="Oren A."/>
            <person name="Chaudhuri R.R."/>
            <person name="La Ragione R."/>
            <person name="Hildebrand F."/>
            <person name="Pallen M.J."/>
        </authorList>
    </citation>
    <scope>NUCLEOTIDE SEQUENCE</scope>
    <source>
        <strain evidence="7">ChiGjej1B1-19959</strain>
    </source>
</reference>
<feature type="coiled-coil region" evidence="6">
    <location>
        <begin position="124"/>
        <end position="151"/>
    </location>
</feature>
<proteinExistence type="inferred from homology"/>
<comment type="similarity">
    <text evidence="2">Belongs to the LemA family.</text>
</comment>
<sequence length="191" mass="20849">MKSKKTLFIVLAVVALVLIAVVGWGVSSYNGLVSTREEVTAAQANVEVYMQRRADLVPNLVNTVQAYADHEEEVFTALADARAALSGANTVDELNAANGALDSALSRLLVVVENYPELKSNENFLNLQDELAGSENRIAQARNKYNEMARDYNTRIQRFPTSIIAGIGNFEASAYFEASAESQTVPQVNFD</sequence>
<comment type="subcellular location">
    <subcellularLocation>
        <location evidence="1">Membrane</location>
        <topology evidence="1">Single-pass membrane protein</topology>
    </subcellularLocation>
</comment>
<evidence type="ECO:0000313" key="8">
    <source>
        <dbReference type="Proteomes" id="UP000824071"/>
    </source>
</evidence>
<comment type="caution">
    <text evidence="7">The sequence shown here is derived from an EMBL/GenBank/DDBJ whole genome shotgun (WGS) entry which is preliminary data.</text>
</comment>
<evidence type="ECO:0000313" key="7">
    <source>
        <dbReference type="EMBL" id="HIU36354.1"/>
    </source>
</evidence>
<protein>
    <submittedName>
        <fullName evidence="7">LemA family protein</fullName>
    </submittedName>
</protein>
<keyword evidence="4" id="KW-1133">Transmembrane helix</keyword>
<evidence type="ECO:0000256" key="6">
    <source>
        <dbReference type="SAM" id="Coils"/>
    </source>
</evidence>
<keyword evidence="6" id="KW-0175">Coiled coil</keyword>
<dbReference type="GO" id="GO:0016020">
    <property type="term" value="C:membrane"/>
    <property type="evidence" value="ECO:0007669"/>
    <property type="project" value="UniProtKB-SubCell"/>
</dbReference>
<dbReference type="InterPro" id="IPR023353">
    <property type="entry name" value="LemA-like_dom_sf"/>
</dbReference>
<accession>A0A9D1LE46</accession>
<evidence type="ECO:0000256" key="1">
    <source>
        <dbReference type="ARBA" id="ARBA00004167"/>
    </source>
</evidence>
<name>A0A9D1LE46_9FIRM</name>
<dbReference type="SUPFAM" id="SSF140478">
    <property type="entry name" value="LemA-like"/>
    <property type="match status" value="1"/>
</dbReference>
<evidence type="ECO:0000256" key="5">
    <source>
        <dbReference type="ARBA" id="ARBA00023136"/>
    </source>
</evidence>
<dbReference type="InterPro" id="IPR007156">
    <property type="entry name" value="MamQ_LemA"/>
</dbReference>
<dbReference type="PANTHER" id="PTHR34478">
    <property type="entry name" value="PROTEIN LEMA"/>
    <property type="match status" value="1"/>
</dbReference>
<reference evidence="7" key="1">
    <citation type="submission" date="2020-10" db="EMBL/GenBank/DDBJ databases">
        <authorList>
            <person name="Gilroy R."/>
        </authorList>
    </citation>
    <scope>NUCLEOTIDE SEQUENCE</scope>
    <source>
        <strain evidence="7">ChiGjej1B1-19959</strain>
    </source>
</reference>
<gene>
    <name evidence="7" type="ORF">IAC53_07120</name>
</gene>
<evidence type="ECO:0000256" key="4">
    <source>
        <dbReference type="ARBA" id="ARBA00022989"/>
    </source>
</evidence>
<keyword evidence="5" id="KW-0472">Membrane</keyword>
<organism evidence="7 8">
    <name type="scientific">Candidatus Fimenecus excrementigallinarum</name>
    <dbReference type="NCBI Taxonomy" id="2840816"/>
    <lineage>
        <taxon>Bacteria</taxon>
        <taxon>Bacillati</taxon>
        <taxon>Bacillota</taxon>
        <taxon>Clostridia</taxon>
        <taxon>Candidatus Fimenecus</taxon>
    </lineage>
</organism>
<dbReference type="Gene3D" id="1.20.1440.20">
    <property type="entry name" value="LemA-like domain"/>
    <property type="match status" value="1"/>
</dbReference>
<dbReference type="PANTHER" id="PTHR34478:SF2">
    <property type="entry name" value="MEMBRANE PROTEIN"/>
    <property type="match status" value="1"/>
</dbReference>
<dbReference type="AlphaFoldDB" id="A0A9D1LE46"/>
<dbReference type="EMBL" id="DVMW01000041">
    <property type="protein sequence ID" value="HIU36354.1"/>
    <property type="molecule type" value="Genomic_DNA"/>
</dbReference>